<dbReference type="EMBL" id="AP011540">
    <property type="protein sequence ID" value="BAI64849.1"/>
    <property type="molecule type" value="Genomic_DNA"/>
</dbReference>
<dbReference type="KEGG" id="rmu:RMDY18_10170"/>
<dbReference type="GO" id="GO:0070042">
    <property type="term" value="F:rRNA (uridine-N3-)-methyltransferase activity"/>
    <property type="evidence" value="ECO:0007669"/>
    <property type="project" value="TreeGrafter"/>
</dbReference>
<dbReference type="STRING" id="680646.RMDY18_10170"/>
<evidence type="ECO:0000256" key="7">
    <source>
        <dbReference type="ARBA" id="ARBA00022603"/>
    </source>
</evidence>
<dbReference type="GO" id="GO:0070475">
    <property type="term" value="P:rRNA base methylation"/>
    <property type="evidence" value="ECO:0007669"/>
    <property type="project" value="TreeGrafter"/>
</dbReference>
<comment type="subcellular location">
    <subcellularLocation>
        <location evidence="1">Cytoplasm</location>
    </subcellularLocation>
</comment>
<dbReference type="InterPro" id="IPR006700">
    <property type="entry name" value="RsmE"/>
</dbReference>
<evidence type="ECO:0000256" key="9">
    <source>
        <dbReference type="ARBA" id="ARBA00022691"/>
    </source>
</evidence>
<reference evidence="16" key="1">
    <citation type="submission" date="2009-07" db="EMBL/GenBank/DDBJ databases">
        <title>Complete genome sequence of Rothia mucilaginosa DJ.</title>
        <authorList>
            <person name="Yamane K."/>
            <person name="Nambu T."/>
            <person name="Mashimo C."/>
            <person name="Sugimori C."/>
            <person name="Yamanaka T."/>
            <person name="Leung K."/>
            <person name="Fukushima H."/>
        </authorList>
    </citation>
    <scope>NUCLEOTIDE SEQUENCE [LARGE SCALE GENOMIC DNA]</scope>
    <source>
        <strain evidence="16">DY-18</strain>
    </source>
</reference>
<evidence type="ECO:0000256" key="3">
    <source>
        <dbReference type="ARBA" id="ARBA00012328"/>
    </source>
</evidence>
<evidence type="ECO:0000256" key="6">
    <source>
        <dbReference type="ARBA" id="ARBA00022552"/>
    </source>
</evidence>
<evidence type="ECO:0000313" key="16">
    <source>
        <dbReference type="Proteomes" id="UP000001883"/>
    </source>
</evidence>
<protein>
    <recommendedName>
        <fullName evidence="4">Ribosomal RNA small subunit methyltransferase E</fullName>
        <ecNumber evidence="3">2.1.1.193</ecNumber>
    </recommendedName>
    <alternativeName>
        <fullName evidence="11">16S rRNA m3U1498 methyltransferase</fullName>
    </alternativeName>
</protein>
<dbReference type="InterPro" id="IPR015947">
    <property type="entry name" value="PUA-like_sf"/>
</dbReference>
<keyword evidence="5" id="KW-0963">Cytoplasm</keyword>
<evidence type="ECO:0000256" key="4">
    <source>
        <dbReference type="ARBA" id="ARBA00013673"/>
    </source>
</evidence>
<reference evidence="15 16" key="2">
    <citation type="journal article" date="2010" name="J Osaka Dent Univ">
        <title>Isolation and identification of Rothia mucilaginosa from persistent apical periodontitis lesions.</title>
        <authorList>
            <person name="Yamane K."/>
            <person name="Yoshida M."/>
            <person name="Fujihira T."/>
            <person name="Baba T."/>
            <person name="Tsuji N."/>
            <person name="Hayashi H."/>
            <person name="Sugimori C."/>
            <person name="Yamanaka T."/>
            <person name="Mashimo C."/>
            <person name="Nambu T."/>
            <person name="Kawai H."/>
            <person name="Fukushima H."/>
        </authorList>
    </citation>
    <scope>NUCLEOTIDE SEQUENCE [LARGE SCALE GENOMIC DNA]</scope>
    <source>
        <strain evidence="15 16">DY-18</strain>
    </source>
</reference>
<dbReference type="Pfam" id="PF04452">
    <property type="entry name" value="Methyltrans_RNA"/>
    <property type="match status" value="1"/>
</dbReference>
<comment type="similarity">
    <text evidence="2">Belongs to the RNA methyltransferase RsmE family.</text>
</comment>
<keyword evidence="7" id="KW-0489">Methyltransferase</keyword>
<gene>
    <name evidence="15" type="ordered locus">RMDY18_10170</name>
</gene>
<keyword evidence="6" id="KW-0698">rRNA processing</keyword>
<evidence type="ECO:0000259" key="14">
    <source>
        <dbReference type="Pfam" id="PF20260"/>
    </source>
</evidence>
<organism evidence="15 16">
    <name type="scientific">Rothia mucilaginosa (strain DY-18)</name>
    <name type="common">Stomatococcus mucilaginosus</name>
    <dbReference type="NCBI Taxonomy" id="680646"/>
    <lineage>
        <taxon>Bacteria</taxon>
        <taxon>Bacillati</taxon>
        <taxon>Actinomycetota</taxon>
        <taxon>Actinomycetes</taxon>
        <taxon>Micrococcales</taxon>
        <taxon>Micrococcaceae</taxon>
        <taxon>Rothia</taxon>
    </lineage>
</organism>
<dbReference type="Proteomes" id="UP000001883">
    <property type="component" value="Chromosome"/>
</dbReference>
<dbReference type="CDD" id="cd18084">
    <property type="entry name" value="RsmE-like"/>
    <property type="match status" value="1"/>
</dbReference>
<dbReference type="Gene3D" id="2.40.240.20">
    <property type="entry name" value="Hypothetical PUA domain-like, domain 1"/>
    <property type="match status" value="1"/>
</dbReference>
<evidence type="ECO:0000256" key="10">
    <source>
        <dbReference type="ARBA" id="ARBA00025699"/>
    </source>
</evidence>
<comment type="function">
    <text evidence="10">Specifically methylates the N3 position of the uracil ring of uridine 1498 (m3U1498) in 16S rRNA. Acts on the fully assembled 30S ribosomal subunit.</text>
</comment>
<feature type="domain" description="Ribosomal RNA small subunit methyltransferase E PUA-like" evidence="14">
    <location>
        <begin position="72"/>
        <end position="116"/>
    </location>
</feature>
<dbReference type="SUPFAM" id="SSF88697">
    <property type="entry name" value="PUA domain-like"/>
    <property type="match status" value="1"/>
</dbReference>
<feature type="domain" description="Ribosomal RNA small subunit methyltransferase E methyltransferase" evidence="13">
    <location>
        <begin position="127"/>
        <end position="296"/>
    </location>
</feature>
<dbReference type="Gene3D" id="3.40.1280.10">
    <property type="match status" value="1"/>
</dbReference>
<comment type="catalytic activity">
    <reaction evidence="12">
        <text>uridine(1498) in 16S rRNA + S-adenosyl-L-methionine = N(3)-methyluridine(1498) in 16S rRNA + S-adenosyl-L-homocysteine + H(+)</text>
        <dbReference type="Rhea" id="RHEA:42920"/>
        <dbReference type="Rhea" id="RHEA-COMP:10283"/>
        <dbReference type="Rhea" id="RHEA-COMP:10284"/>
        <dbReference type="ChEBI" id="CHEBI:15378"/>
        <dbReference type="ChEBI" id="CHEBI:57856"/>
        <dbReference type="ChEBI" id="CHEBI:59789"/>
        <dbReference type="ChEBI" id="CHEBI:65315"/>
        <dbReference type="ChEBI" id="CHEBI:74502"/>
        <dbReference type="EC" id="2.1.1.193"/>
    </reaction>
</comment>
<evidence type="ECO:0000256" key="1">
    <source>
        <dbReference type="ARBA" id="ARBA00004496"/>
    </source>
</evidence>
<dbReference type="NCBIfam" id="NF008693">
    <property type="entry name" value="PRK11713.2-3"/>
    <property type="match status" value="1"/>
</dbReference>
<dbReference type="eggNOG" id="COG1385">
    <property type="taxonomic scope" value="Bacteria"/>
</dbReference>
<evidence type="ECO:0000256" key="8">
    <source>
        <dbReference type="ARBA" id="ARBA00022679"/>
    </source>
</evidence>
<dbReference type="PANTHER" id="PTHR30027">
    <property type="entry name" value="RIBOSOMAL RNA SMALL SUBUNIT METHYLTRANSFERASE E"/>
    <property type="match status" value="1"/>
</dbReference>
<dbReference type="PANTHER" id="PTHR30027:SF3">
    <property type="entry name" value="16S RRNA (URACIL(1498)-N(3))-METHYLTRANSFERASE"/>
    <property type="match status" value="1"/>
</dbReference>
<dbReference type="GO" id="GO:0005737">
    <property type="term" value="C:cytoplasm"/>
    <property type="evidence" value="ECO:0007669"/>
    <property type="project" value="UniProtKB-SubCell"/>
</dbReference>
<keyword evidence="9" id="KW-0949">S-adenosyl-L-methionine</keyword>
<dbReference type="InterPro" id="IPR046886">
    <property type="entry name" value="RsmE_MTase_dom"/>
</dbReference>
<dbReference type="InterPro" id="IPR029026">
    <property type="entry name" value="tRNA_m1G_MTases_N"/>
</dbReference>
<keyword evidence="8" id="KW-0808">Transferase</keyword>
<dbReference type="NCBIfam" id="TIGR00046">
    <property type="entry name" value="RsmE family RNA methyltransferase"/>
    <property type="match status" value="1"/>
</dbReference>
<evidence type="ECO:0000256" key="11">
    <source>
        <dbReference type="ARBA" id="ARBA00033196"/>
    </source>
</evidence>
<dbReference type="HOGENOM" id="CLU_067442_2_0_11"/>
<evidence type="ECO:0000256" key="12">
    <source>
        <dbReference type="ARBA" id="ARBA00047944"/>
    </source>
</evidence>
<reference evidence="15 16" key="3">
    <citation type="journal article" date="2010" name="Sequencing">
        <title>Complete Genome Sequence of Rothia mucilaginosa DY-18: A Clinical Isolate with Dense Meshwork-Like Structures from a Persistent Apical Periodontitis Lesion.</title>
        <authorList>
            <person name="Yamane K."/>
            <person name="Nambu T."/>
            <person name="Yamanaka T."/>
            <person name="Mashimo C."/>
            <person name="Sugimori C."/>
            <person name="Leung K.-P."/>
            <person name="Fukushima H."/>
        </authorList>
    </citation>
    <scope>NUCLEOTIDE SEQUENCE [LARGE SCALE GENOMIC DNA]</scope>
    <source>
        <strain evidence="15 16">DY-18</strain>
    </source>
</reference>
<sequence length="304" mass="33139">MRRVRYSTRTRRIPVSAELYAPALSYTPISHATRTLPTLSNRTSRRTMSAPIFYISTEEYDALTPGATCVLGGSEGKHALVKRLELGERIDLGDGTGRRALGTVASINVDGVSVQVQELREERSVPSIYLVQALAKDGRDLLAIETATELGVYGVLPWSADRSIVRWKGERASKAHTKWQNTVTAAAKQSRRALIPEVYDLYNTADLVELIEEVAGSEQSAAVFILHEQATERLSALARTLVEAENLPEEIYLLVGPEGGISDREVQLFTDAGAQLALLGDEVLRSSTAGSAAMCTLNVVLGRW</sequence>
<dbReference type="AlphaFoldDB" id="D2NT73"/>
<name>D2NT73_ROTMD</name>
<evidence type="ECO:0000256" key="5">
    <source>
        <dbReference type="ARBA" id="ARBA00022490"/>
    </source>
</evidence>
<accession>D2NT73</accession>
<dbReference type="SUPFAM" id="SSF75217">
    <property type="entry name" value="alpha/beta knot"/>
    <property type="match status" value="1"/>
</dbReference>
<dbReference type="Pfam" id="PF20260">
    <property type="entry name" value="PUA_4"/>
    <property type="match status" value="1"/>
</dbReference>
<evidence type="ECO:0000313" key="15">
    <source>
        <dbReference type="EMBL" id="BAI64849.1"/>
    </source>
</evidence>
<dbReference type="InterPro" id="IPR046887">
    <property type="entry name" value="RsmE_PUA-like"/>
</dbReference>
<dbReference type="EC" id="2.1.1.193" evidence="3"/>
<evidence type="ECO:0000256" key="2">
    <source>
        <dbReference type="ARBA" id="ARBA00005528"/>
    </source>
</evidence>
<dbReference type="InterPro" id="IPR029028">
    <property type="entry name" value="Alpha/beta_knot_MTases"/>
</dbReference>
<keyword evidence="16" id="KW-1185">Reference proteome</keyword>
<evidence type="ECO:0000259" key="13">
    <source>
        <dbReference type="Pfam" id="PF04452"/>
    </source>
</evidence>
<proteinExistence type="inferred from homology"/>